<reference evidence="3 4" key="1">
    <citation type="submission" date="2023-02" db="EMBL/GenBank/DDBJ databases">
        <title>Genome sequence of Lacticaseibacillus sp. KACC 23028.</title>
        <authorList>
            <person name="Kim S."/>
            <person name="Heo J."/>
            <person name="Kwon S.-W."/>
        </authorList>
    </citation>
    <scope>NUCLEOTIDE SEQUENCE [LARGE SCALE GENOMIC DNA]</scope>
    <source>
        <strain evidence="3 4">KACC 23028</strain>
    </source>
</reference>
<evidence type="ECO:0000259" key="1">
    <source>
        <dbReference type="Pfam" id="PF03354"/>
    </source>
</evidence>
<feature type="domain" description="Terminase large subunit-like ATPase" evidence="1">
    <location>
        <begin position="71"/>
        <end position="248"/>
    </location>
</feature>
<dbReference type="RefSeq" id="WP_274259274.1">
    <property type="nucleotide sequence ID" value="NZ_CP117884.1"/>
</dbReference>
<dbReference type="EMBL" id="CP117884">
    <property type="protein sequence ID" value="WDF82064.1"/>
    <property type="molecule type" value="Genomic_DNA"/>
</dbReference>
<dbReference type="Pfam" id="PF03354">
    <property type="entry name" value="TerL_ATPase"/>
    <property type="match status" value="1"/>
</dbReference>
<proteinExistence type="predicted"/>
<name>A0ABY7WPG4_9LACO</name>
<dbReference type="Gene3D" id="3.40.50.300">
    <property type="entry name" value="P-loop containing nucleotide triphosphate hydrolases"/>
    <property type="match status" value="1"/>
</dbReference>
<evidence type="ECO:0000313" key="4">
    <source>
        <dbReference type="Proteomes" id="UP001220377"/>
    </source>
</evidence>
<feature type="domain" description="Terminase large subunit-like endonuclease" evidence="2">
    <location>
        <begin position="257"/>
        <end position="543"/>
    </location>
</feature>
<dbReference type="InterPro" id="IPR027417">
    <property type="entry name" value="P-loop_NTPase"/>
</dbReference>
<sequence>MNYSLEYANKVVSGEIVAGKKIIQACKRTIRDFNRKRGFPYYFDEDKADKAIQFIEAMPAKDGSVLKLELFQKYIVSELFGWRMNGTGNRRFDRAYLSLSRKNGKSFLVSCIGALYLLMENKPARGRQIVFSANSSAQAHIGFDMLANGLRQLATTHPAINSRLKINRNEIVDRKTDSVAMPLASDLHSLDGLQSDLAICDEFALARTDDILNTLKSGQVASDNSLLAIISTASPDLNSPMYKEFKFVSKVLSGTEKADRYFICCYQQDSNEEAFDPDTWEKSNPLLANPELAKVMRSSIQADVDLLSKQGKMRLMLVKNFNRFQNARADGYLMMNDWDAQAIDPPDTTGKPVFIGIDLSKSSDLTAISWAVPMDGYLYVDSHSFVATKYGGIDEKSREDGFDYVAAEGRGEADISKLDSGLIDYSAVLKYILNLIEVNKWDVKAIAYDPWRSAYLVTDLEKRDFNLISVRQGRQTLSTPTIRFRDDLYSGKIKHSDNQLLAYAAGNAILKYDANGNMLIDKQRNATKIDPLAALMNAYTIELNEEEDKSNEVDNDYYISGRWLL</sequence>
<keyword evidence="4" id="KW-1185">Reference proteome</keyword>
<dbReference type="PANTHER" id="PTHR41287">
    <property type="match status" value="1"/>
</dbReference>
<gene>
    <name evidence="3" type="ORF">PQ472_09040</name>
</gene>
<organism evidence="3 4">
    <name type="scientific">Lacticaseibacillus pabuli</name>
    <dbReference type="NCBI Taxonomy" id="3025672"/>
    <lineage>
        <taxon>Bacteria</taxon>
        <taxon>Bacillati</taxon>
        <taxon>Bacillota</taxon>
        <taxon>Bacilli</taxon>
        <taxon>Lactobacillales</taxon>
        <taxon>Lactobacillaceae</taxon>
        <taxon>Lacticaseibacillus</taxon>
    </lineage>
</organism>
<dbReference type="PANTHER" id="PTHR41287:SF1">
    <property type="entry name" value="PROTEIN YMFN"/>
    <property type="match status" value="1"/>
</dbReference>
<dbReference type="InterPro" id="IPR046462">
    <property type="entry name" value="TerL_nuclease"/>
</dbReference>
<protein>
    <submittedName>
        <fullName evidence="3">Terminase large subunit</fullName>
    </submittedName>
</protein>
<dbReference type="Proteomes" id="UP001220377">
    <property type="component" value="Chromosome"/>
</dbReference>
<dbReference type="InterPro" id="IPR046461">
    <property type="entry name" value="TerL_ATPase"/>
</dbReference>
<evidence type="ECO:0000313" key="3">
    <source>
        <dbReference type="EMBL" id="WDF82064.1"/>
    </source>
</evidence>
<dbReference type="InterPro" id="IPR005021">
    <property type="entry name" value="Terminase_largesu-like"/>
</dbReference>
<accession>A0ABY7WPG4</accession>
<dbReference type="Pfam" id="PF20441">
    <property type="entry name" value="TerL_nuclease"/>
    <property type="match status" value="1"/>
</dbReference>
<evidence type="ECO:0000259" key="2">
    <source>
        <dbReference type="Pfam" id="PF20441"/>
    </source>
</evidence>